<evidence type="ECO:0000259" key="15">
    <source>
        <dbReference type="Pfam" id="PF09298"/>
    </source>
</evidence>
<dbReference type="InterPro" id="IPR036462">
    <property type="entry name" value="Fumarylacetoacetase_N_sf"/>
</dbReference>
<evidence type="ECO:0000256" key="8">
    <source>
        <dbReference type="ARBA" id="ARBA00022878"/>
    </source>
</evidence>
<dbReference type="Pfam" id="PF09298">
    <property type="entry name" value="FAA_hydrolase_N"/>
    <property type="match status" value="1"/>
</dbReference>
<accession>A0A7R9VPJ6</accession>
<feature type="binding site" evidence="12">
    <location>
        <position position="241"/>
    </location>
    <ligand>
        <name>Ca(2+)</name>
        <dbReference type="ChEBI" id="CHEBI:29108"/>
    </ligand>
</feature>
<feature type="binding site" evidence="11">
    <location>
        <position position="136"/>
    </location>
    <ligand>
        <name>substrate</name>
    </ligand>
</feature>
<evidence type="ECO:0000256" key="6">
    <source>
        <dbReference type="ARBA" id="ARBA00022837"/>
    </source>
</evidence>
<dbReference type="AlphaFoldDB" id="A0A7R9VPJ6"/>
<feature type="binding site" evidence="11">
    <location>
        <position position="150"/>
    </location>
    <ligand>
        <name>substrate</name>
    </ligand>
</feature>
<feature type="binding site" evidence="11">
    <location>
        <position position="248"/>
    </location>
    <ligand>
        <name>substrate</name>
    </ligand>
</feature>
<dbReference type="Gene3D" id="3.90.850.10">
    <property type="entry name" value="Fumarylacetoacetase-like, C-terminal domain"/>
    <property type="match status" value="1"/>
</dbReference>
<evidence type="ECO:0000256" key="5">
    <source>
        <dbReference type="ARBA" id="ARBA00022801"/>
    </source>
</evidence>
<evidence type="ECO:0000256" key="13">
    <source>
        <dbReference type="RuleBase" id="RU366008"/>
    </source>
</evidence>
<feature type="domain" description="Fumarylacetoacetase-like C-terminal" evidence="14">
    <location>
        <begin position="132"/>
        <end position="363"/>
    </location>
</feature>
<feature type="binding site" evidence="12">
    <location>
        <position position="241"/>
    </location>
    <ligand>
        <name>Mg(2+)</name>
        <dbReference type="ChEBI" id="CHEBI:18420"/>
    </ligand>
</feature>
<feature type="binding site" evidence="12">
    <location>
        <position position="261"/>
    </location>
    <ligand>
        <name>Mg(2+)</name>
        <dbReference type="ChEBI" id="CHEBI:18420"/>
    </ligand>
</feature>
<organism evidence="16">
    <name type="scientific">Chlamydomonas euryale</name>
    <dbReference type="NCBI Taxonomy" id="1486919"/>
    <lineage>
        <taxon>Eukaryota</taxon>
        <taxon>Viridiplantae</taxon>
        <taxon>Chlorophyta</taxon>
        <taxon>core chlorophytes</taxon>
        <taxon>Chlorophyceae</taxon>
        <taxon>CS clade</taxon>
        <taxon>Chlamydomonadales</taxon>
        <taxon>Chlamydomonadaceae</taxon>
        <taxon>Chlamydomonas</taxon>
    </lineage>
</organism>
<keyword evidence="8 13" id="KW-0828">Tyrosine catabolism</keyword>
<dbReference type="InterPro" id="IPR011234">
    <property type="entry name" value="Fumarylacetoacetase-like_C"/>
</dbReference>
<evidence type="ECO:0000256" key="2">
    <source>
        <dbReference type="ARBA" id="ARBA00010211"/>
    </source>
</evidence>
<evidence type="ECO:0000256" key="11">
    <source>
        <dbReference type="PIRSR" id="PIRSR605959-2"/>
    </source>
</evidence>
<evidence type="ECO:0000256" key="4">
    <source>
        <dbReference type="ARBA" id="ARBA00022723"/>
    </source>
</evidence>
<sequence>MATESFVELDPGGGFGLANLPWGVFSRISGPDAGIRSIGVALGEHVVDVRRLASAGLLSGPVLSQAGGCLQKGTLNMFMSLGRPAWREARSTLQRLLSKQEGVLRDNASLRNAALLSKDSVQMHLPADVGDYTDFYASREHAFNCGALFRGAGSELQPNWVHLPVGYHGRASSIVVSGTSVRRPWGQVLPQGASTPQMQPCAMLDYELEMACFIGTGNALGEPVRCDDAPGHIFGMVLMNDWSARDIQKWEIVPLGPFNSKNFATQISPWIVTPEALDPFAVDAPRQDPEVLPYLQQADRTTYDVAVATDIVPAGTGRRCRATTTNFKHMYYTWPQMIAHHTLGGCNMRPGDLIASGTISGGAPGKRGCLFEATSAGREPLRLGALPDGQQQPGAMPPPEPAGADAMVATRVYLEDLDEVIMSGWCEGGGAEPVSFGECRGVVLPAREA</sequence>
<dbReference type="InterPro" id="IPR036663">
    <property type="entry name" value="Fumarylacetoacetase_C_sf"/>
</dbReference>
<evidence type="ECO:0000256" key="9">
    <source>
        <dbReference type="ARBA" id="ARBA00023232"/>
    </source>
</evidence>
<keyword evidence="4 12" id="KW-0479">Metal-binding</keyword>
<evidence type="ECO:0000256" key="3">
    <source>
        <dbReference type="ARBA" id="ARBA00012094"/>
    </source>
</evidence>
<dbReference type="InterPro" id="IPR015377">
    <property type="entry name" value="Fumarylacetoacetase_N"/>
</dbReference>
<evidence type="ECO:0000256" key="10">
    <source>
        <dbReference type="PIRSR" id="PIRSR605959-1"/>
    </source>
</evidence>
<reference evidence="16" key="1">
    <citation type="submission" date="2021-01" db="EMBL/GenBank/DDBJ databases">
        <authorList>
            <person name="Corre E."/>
            <person name="Pelletier E."/>
            <person name="Niang G."/>
            <person name="Scheremetjew M."/>
            <person name="Finn R."/>
            <person name="Kale V."/>
            <person name="Holt S."/>
            <person name="Cochrane G."/>
            <person name="Meng A."/>
            <person name="Brown T."/>
            <person name="Cohen L."/>
        </authorList>
    </citation>
    <scope>NUCLEOTIDE SEQUENCE</scope>
    <source>
        <strain evidence="16">CCMP219</strain>
    </source>
</reference>
<dbReference type="GO" id="GO:0006559">
    <property type="term" value="P:L-phenylalanine catabolic process"/>
    <property type="evidence" value="ECO:0007669"/>
    <property type="project" value="UniProtKB-UniRule"/>
</dbReference>
<feature type="binding site" evidence="12">
    <location>
        <position position="265"/>
    </location>
    <ligand>
        <name>Mg(2+)</name>
        <dbReference type="ChEBI" id="CHEBI:18420"/>
    </ligand>
</feature>
<proteinExistence type="inferred from homology"/>
<dbReference type="GO" id="GO:1902000">
    <property type="term" value="P:homogentisate catabolic process"/>
    <property type="evidence" value="ECO:0007669"/>
    <property type="project" value="TreeGrafter"/>
</dbReference>
<evidence type="ECO:0000256" key="12">
    <source>
        <dbReference type="PIRSR" id="PIRSR605959-3"/>
    </source>
</evidence>
<dbReference type="NCBIfam" id="TIGR01266">
    <property type="entry name" value="fum_ac_acetase"/>
    <property type="match status" value="1"/>
</dbReference>
<evidence type="ECO:0000256" key="7">
    <source>
        <dbReference type="ARBA" id="ARBA00022842"/>
    </source>
</evidence>
<evidence type="ECO:0000313" key="16">
    <source>
        <dbReference type="EMBL" id="CAD8300424.1"/>
    </source>
</evidence>
<feature type="binding site" evidence="12">
    <location>
        <position position="134"/>
    </location>
    <ligand>
        <name>Ca(2+)</name>
        <dbReference type="ChEBI" id="CHEBI:29108"/>
    </ligand>
</feature>
<keyword evidence="6 12" id="KW-0106">Calcium</keyword>
<dbReference type="InterPro" id="IPR005959">
    <property type="entry name" value="Fumarylacetoacetase"/>
</dbReference>
<gene>
    <name evidence="16" type="ORF">CEUR00632_LOCUS15563</name>
</gene>
<feature type="binding site" evidence="12">
    <location>
        <position position="207"/>
    </location>
    <ligand>
        <name>Ca(2+)</name>
        <dbReference type="ChEBI" id="CHEBI:29108"/>
    </ligand>
</feature>
<dbReference type="SUPFAM" id="SSF56529">
    <property type="entry name" value="FAH"/>
    <property type="match status" value="1"/>
</dbReference>
<dbReference type="GO" id="GO:0004334">
    <property type="term" value="F:fumarylacetoacetase activity"/>
    <property type="evidence" value="ECO:0007669"/>
    <property type="project" value="UniProtKB-UniRule"/>
</dbReference>
<comment type="cofactor">
    <cofactor evidence="13">
        <name>Mg(2+)</name>
        <dbReference type="ChEBI" id="CHEBI:18420"/>
    </cofactor>
    <cofactor evidence="13">
        <name>Ca(2+)</name>
        <dbReference type="ChEBI" id="CHEBI:29108"/>
    </cofactor>
</comment>
<dbReference type="EMBL" id="HBEC01033482">
    <property type="protein sequence ID" value="CAD8300424.1"/>
    <property type="molecule type" value="Transcribed_RNA"/>
</dbReference>
<dbReference type="Gene3D" id="2.30.30.230">
    <property type="entry name" value="Fumarylacetoacetase, N-terminal domain"/>
    <property type="match status" value="1"/>
</dbReference>
<dbReference type="SUPFAM" id="SSF63433">
    <property type="entry name" value="Fumarylacetoacetate hydrolase, FAH, N-terminal domain"/>
    <property type="match status" value="1"/>
</dbReference>
<comment type="catalytic activity">
    <reaction evidence="13">
        <text>4-fumarylacetoacetate + H2O = acetoacetate + fumarate + H(+)</text>
        <dbReference type="Rhea" id="RHEA:10244"/>
        <dbReference type="ChEBI" id="CHEBI:13705"/>
        <dbReference type="ChEBI" id="CHEBI:15377"/>
        <dbReference type="ChEBI" id="CHEBI:15378"/>
        <dbReference type="ChEBI" id="CHEBI:18034"/>
        <dbReference type="ChEBI" id="CHEBI:29806"/>
        <dbReference type="EC" id="3.7.1.2"/>
    </reaction>
</comment>
<keyword evidence="9 13" id="KW-0585">Phenylalanine catabolism</keyword>
<dbReference type="GO" id="GO:0046872">
    <property type="term" value="F:metal ion binding"/>
    <property type="evidence" value="ECO:0007669"/>
    <property type="project" value="UniProtKB-UniRule"/>
</dbReference>
<comment type="similarity">
    <text evidence="2 13">Belongs to the FAH family.</text>
</comment>
<comment type="pathway">
    <text evidence="1 13">Amino-acid degradation; L-phenylalanine degradation; acetoacetate and fumarate from L-phenylalanine: step 6/6.</text>
</comment>
<feature type="binding site" evidence="11">
    <location>
        <position position="358"/>
    </location>
    <ligand>
        <name>substrate</name>
    </ligand>
</feature>
<feature type="binding site" evidence="12">
    <location>
        <position position="209"/>
    </location>
    <ligand>
        <name>Ca(2+)</name>
        <dbReference type="ChEBI" id="CHEBI:29108"/>
    </ligand>
</feature>
<keyword evidence="5 13" id="KW-0378">Hydrolase</keyword>
<dbReference type="EC" id="3.7.1.2" evidence="3 13"/>
<dbReference type="GO" id="GO:0006572">
    <property type="term" value="P:L-tyrosine catabolic process"/>
    <property type="evidence" value="ECO:0007669"/>
    <property type="project" value="UniProtKB-UniRule"/>
</dbReference>
<feature type="active site" description="Proton acceptor" evidence="10">
    <location>
        <position position="141"/>
    </location>
</feature>
<dbReference type="PANTHER" id="PTHR43069">
    <property type="entry name" value="FUMARYLACETOACETASE"/>
    <property type="match status" value="1"/>
</dbReference>
<evidence type="ECO:0000256" key="1">
    <source>
        <dbReference type="ARBA" id="ARBA00004782"/>
    </source>
</evidence>
<dbReference type="Pfam" id="PF01557">
    <property type="entry name" value="FAA_hydrolase"/>
    <property type="match status" value="1"/>
</dbReference>
<keyword evidence="7 12" id="KW-0460">Magnesium</keyword>
<feature type="domain" description="Fumarylacetoacetase N-terminal" evidence="15">
    <location>
        <begin position="18"/>
        <end position="126"/>
    </location>
</feature>
<dbReference type="PANTHER" id="PTHR43069:SF2">
    <property type="entry name" value="FUMARYLACETOACETASE"/>
    <property type="match status" value="1"/>
</dbReference>
<evidence type="ECO:0000259" key="14">
    <source>
        <dbReference type="Pfam" id="PF01557"/>
    </source>
</evidence>
<name>A0A7R9VPJ6_9CHLO</name>
<dbReference type="UniPathway" id="UPA00139">
    <property type="reaction ID" value="UER00341"/>
</dbReference>
<protein>
    <recommendedName>
        <fullName evidence="3 13">Fumarylacetoacetase</fullName>
        <ecNumber evidence="3 13">3.7.1.2</ecNumber>
    </recommendedName>
    <alternativeName>
        <fullName evidence="13">Fumarylacetoacetate hydrolase</fullName>
    </alternativeName>
</protein>